<evidence type="ECO:0008006" key="3">
    <source>
        <dbReference type="Google" id="ProtNLM"/>
    </source>
</evidence>
<evidence type="ECO:0000313" key="2">
    <source>
        <dbReference type="Proteomes" id="UP000044098"/>
    </source>
</evidence>
<dbReference type="InterPro" id="IPR009100">
    <property type="entry name" value="AcylCoA_DH/oxidase_NM_dom_sf"/>
</dbReference>
<dbReference type="PANTHER" id="PTHR43884">
    <property type="entry name" value="ACYL-COA DEHYDROGENASE"/>
    <property type="match status" value="1"/>
</dbReference>
<protein>
    <recommendedName>
        <fullName evidence="3">Sulfur acquisition oxidoreductase, SfnB family</fullName>
    </recommendedName>
</protein>
<dbReference type="RefSeq" id="WP_054454707.1">
    <property type="nucleotide sequence ID" value="NZ_CYTK01000004.1"/>
</dbReference>
<dbReference type="GO" id="GO:0003995">
    <property type="term" value="F:acyl-CoA dehydrogenase activity"/>
    <property type="evidence" value="ECO:0007669"/>
    <property type="project" value="TreeGrafter"/>
</dbReference>
<organism evidence="1 2">
    <name type="scientific">Achromobacter aegrifaciens</name>
    <dbReference type="NCBI Taxonomy" id="1287736"/>
    <lineage>
        <taxon>Bacteria</taxon>
        <taxon>Pseudomonadati</taxon>
        <taxon>Pseudomonadota</taxon>
        <taxon>Betaproteobacteria</taxon>
        <taxon>Burkholderiales</taxon>
        <taxon>Alcaligenaceae</taxon>
        <taxon>Achromobacter</taxon>
    </lineage>
</organism>
<name>A0AAD2J0D2_ACHAE</name>
<evidence type="ECO:0000313" key="1">
    <source>
        <dbReference type="EMBL" id="CUJ19419.1"/>
    </source>
</evidence>
<reference evidence="1 2" key="1">
    <citation type="submission" date="2015-09" db="EMBL/GenBank/DDBJ databases">
        <authorList>
            <consortium name="Pathogen Informatics"/>
        </authorList>
    </citation>
    <scope>NUCLEOTIDE SEQUENCE [LARGE SCALE GENOMIC DNA]</scope>
    <source>
        <strain evidence="1 2">2789STDY5608625</strain>
    </source>
</reference>
<comment type="caution">
    <text evidence="1">The sequence shown here is derived from an EMBL/GenBank/DDBJ whole genome shotgun (WGS) entry which is preliminary data.</text>
</comment>
<dbReference type="EMBL" id="CYTK01000004">
    <property type="protein sequence ID" value="CUJ19419.1"/>
    <property type="molecule type" value="Genomic_DNA"/>
</dbReference>
<dbReference type="PANTHER" id="PTHR43884:SF12">
    <property type="entry name" value="ISOVALERYL-COA DEHYDROGENASE, MITOCHONDRIAL-RELATED"/>
    <property type="match status" value="1"/>
</dbReference>
<dbReference type="GO" id="GO:0050660">
    <property type="term" value="F:flavin adenine dinucleotide binding"/>
    <property type="evidence" value="ECO:0007669"/>
    <property type="project" value="InterPro"/>
</dbReference>
<gene>
    <name evidence="1" type="ORF">ERS370000_03084</name>
</gene>
<dbReference type="InterPro" id="IPR046373">
    <property type="entry name" value="Acyl-CoA_Oxase/DH_mid-dom_sf"/>
</dbReference>
<accession>A0AAD2J0D2</accession>
<dbReference type="Gene3D" id="1.10.540.10">
    <property type="entry name" value="Acyl-CoA dehydrogenase/oxidase, N-terminal domain"/>
    <property type="match status" value="1"/>
</dbReference>
<sequence length="370" mass="38824">MARPIAHAALPADLQAWLRQHADALDDGSMDAAVVLPQLAAADVLRHGVPVAQGGLSDTDIGDAIEMIAQLAELSVAGAFVAWSQRVFIEYLLRSPNKALAEAWLAPLLKGEQAGATALSNAMKFLSGIESLQIAAREADGAWVLDGRMPWVTNLRPQGFLVAAAVAAPDGTPAVVALPHGIAGLARSPDLPLLALQSTHTAALDLRGVRMGPEWIIHPDAREYLPQARPAFAGMQCGLSIGLARGALRAAQQAGQGQDSRGILGQPLQALETQLHALTAGLIDGVRSGSFVSQPWRLFELRIALAEAAQQAVQLELQASGGAAYLRPAGAGFARRWREAAFLPIVTPSLVQLKTELAKRQARLAAEAGG</sequence>
<dbReference type="SUPFAM" id="SSF56645">
    <property type="entry name" value="Acyl-CoA dehydrogenase NM domain-like"/>
    <property type="match status" value="1"/>
</dbReference>
<proteinExistence type="predicted"/>
<dbReference type="Proteomes" id="UP000044098">
    <property type="component" value="Unassembled WGS sequence"/>
</dbReference>
<dbReference type="Gene3D" id="2.40.110.10">
    <property type="entry name" value="Butyryl-CoA Dehydrogenase, subunit A, domain 2"/>
    <property type="match status" value="1"/>
</dbReference>
<dbReference type="InterPro" id="IPR037069">
    <property type="entry name" value="AcylCoA_DH/ox_N_sf"/>
</dbReference>
<dbReference type="AlphaFoldDB" id="A0AAD2J0D2"/>